<evidence type="ECO:0000313" key="3">
    <source>
        <dbReference type="Proteomes" id="UP001066276"/>
    </source>
</evidence>
<keyword evidence="3" id="KW-1185">Reference proteome</keyword>
<sequence length="112" mass="12878">YTENHVTQHFPEPSAVYFRATLLFTGYLRVSPSIRETRTRNEPVPLPLGDTNLRNPSTFMPPSSLVPVEVLTFEKAVRQEIESMNSTLHFQNVSNKEREAIRTLSHHPEITM</sequence>
<comment type="caution">
    <text evidence="2">The sequence shown here is derived from an EMBL/GenBank/DDBJ whole genome shotgun (WGS) entry which is preliminary data.</text>
</comment>
<accession>A0AAV7M323</accession>
<dbReference type="Proteomes" id="UP001066276">
    <property type="component" value="Chromosome 10"/>
</dbReference>
<reference evidence="2" key="1">
    <citation type="journal article" date="2022" name="bioRxiv">
        <title>Sequencing and chromosome-scale assembly of the giantPleurodeles waltlgenome.</title>
        <authorList>
            <person name="Brown T."/>
            <person name="Elewa A."/>
            <person name="Iarovenko S."/>
            <person name="Subramanian E."/>
            <person name="Araus A.J."/>
            <person name="Petzold A."/>
            <person name="Susuki M."/>
            <person name="Suzuki K.-i.T."/>
            <person name="Hayashi T."/>
            <person name="Toyoda A."/>
            <person name="Oliveira C."/>
            <person name="Osipova E."/>
            <person name="Leigh N.D."/>
            <person name="Simon A."/>
            <person name="Yun M.H."/>
        </authorList>
    </citation>
    <scope>NUCLEOTIDE SEQUENCE</scope>
    <source>
        <strain evidence="2">20211129_DDA</strain>
        <tissue evidence="2">Liver</tissue>
    </source>
</reference>
<evidence type="ECO:0000313" key="2">
    <source>
        <dbReference type="EMBL" id="KAJ1098022.1"/>
    </source>
</evidence>
<name>A0AAV7M323_PLEWA</name>
<dbReference type="EMBL" id="JANPWB010000014">
    <property type="protein sequence ID" value="KAJ1098022.1"/>
    <property type="molecule type" value="Genomic_DNA"/>
</dbReference>
<proteinExistence type="predicted"/>
<evidence type="ECO:0000256" key="1">
    <source>
        <dbReference type="SAM" id="MobiDB-lite"/>
    </source>
</evidence>
<gene>
    <name evidence="2" type="ORF">NDU88_003138</name>
</gene>
<feature type="non-terminal residue" evidence="2">
    <location>
        <position position="1"/>
    </location>
</feature>
<organism evidence="2 3">
    <name type="scientific">Pleurodeles waltl</name>
    <name type="common">Iberian ribbed newt</name>
    <dbReference type="NCBI Taxonomy" id="8319"/>
    <lineage>
        <taxon>Eukaryota</taxon>
        <taxon>Metazoa</taxon>
        <taxon>Chordata</taxon>
        <taxon>Craniata</taxon>
        <taxon>Vertebrata</taxon>
        <taxon>Euteleostomi</taxon>
        <taxon>Amphibia</taxon>
        <taxon>Batrachia</taxon>
        <taxon>Caudata</taxon>
        <taxon>Salamandroidea</taxon>
        <taxon>Salamandridae</taxon>
        <taxon>Pleurodelinae</taxon>
        <taxon>Pleurodeles</taxon>
    </lineage>
</organism>
<feature type="region of interest" description="Disordered" evidence="1">
    <location>
        <begin position="37"/>
        <end position="59"/>
    </location>
</feature>
<protein>
    <submittedName>
        <fullName evidence="2">Uncharacterized protein</fullName>
    </submittedName>
</protein>
<dbReference type="AlphaFoldDB" id="A0AAV7M323"/>